<dbReference type="KEGG" id="npz:ACX27_28470"/>
<reference evidence="1 2" key="2">
    <citation type="journal article" date="2016" name="Genome Announc.">
        <title>Draft Genome Sequence of the N2-Fixing Cyanobacterium Nostoc piscinale CENA21, Isolated from the Brazilian Amazon Floodplain.</title>
        <authorList>
            <person name="Leao T."/>
            <person name="Guimaraes P.I."/>
            <person name="de Melo A.G."/>
            <person name="Ramos R.T."/>
            <person name="Leao P.N."/>
            <person name="Silva A."/>
            <person name="Fiore M.F."/>
            <person name="Schneider M.P."/>
        </authorList>
    </citation>
    <scope>NUCLEOTIDE SEQUENCE [LARGE SCALE GENOMIC DNA]</scope>
    <source>
        <strain evidence="1 2">CENA21</strain>
    </source>
</reference>
<organism evidence="1 2">
    <name type="scientific">Nostoc piscinale CENA21</name>
    <dbReference type="NCBI Taxonomy" id="224013"/>
    <lineage>
        <taxon>Bacteria</taxon>
        <taxon>Bacillati</taxon>
        <taxon>Cyanobacteriota</taxon>
        <taxon>Cyanophyceae</taxon>
        <taxon>Nostocales</taxon>
        <taxon>Nostocaceae</taxon>
        <taxon>Nostoc</taxon>
    </lineage>
</organism>
<dbReference type="STRING" id="224013.ACX27_28470"/>
<gene>
    <name evidence="1" type="ORF">ACX27_28470</name>
</gene>
<keyword evidence="2" id="KW-1185">Reference proteome</keyword>
<reference evidence="2" key="1">
    <citation type="submission" date="2015-07" db="EMBL/GenBank/DDBJ databases">
        <title>Genome Of Nitrogen-Fixing Cyanobacterium Nostoc piscinale CENA21 From Solimoes/Amazon River Floodplain Sediments And Comparative Genomics To Uncover Biosynthetic Natural Products Potential.</title>
        <authorList>
            <person name="Leao T.F."/>
            <person name="Leao P.N."/>
            <person name="Guimaraes P.I."/>
            <person name="de Melo A.G.C."/>
            <person name="Ramos R.T.J."/>
            <person name="Silva A."/>
            <person name="Fiore M.F."/>
            <person name="Schneider M.P.C."/>
        </authorList>
    </citation>
    <scope>NUCLEOTIDE SEQUENCE [LARGE SCALE GENOMIC DNA]</scope>
    <source>
        <strain evidence="2">CENA21</strain>
    </source>
</reference>
<proteinExistence type="predicted"/>
<evidence type="ECO:0000313" key="2">
    <source>
        <dbReference type="Proteomes" id="UP000062645"/>
    </source>
</evidence>
<dbReference type="Proteomes" id="UP000062645">
    <property type="component" value="Chromosome"/>
</dbReference>
<dbReference type="AlphaFoldDB" id="A0A0M3V753"/>
<protein>
    <submittedName>
        <fullName evidence="1">Uncharacterized protein</fullName>
    </submittedName>
</protein>
<sequence>MIVLTCSLLIKIPNAQSADFDTANSVLNSSKAADEIIDRQSLEEGQVFVVQTRSKGVEIIEAGRVMTTTRNFLVTIEDENGKILRVFHRLGRGSDLIATARMQKEEAIQLLKSGGVIVEEL</sequence>
<name>A0A0M3V753_9NOSO</name>
<evidence type="ECO:0000313" key="1">
    <source>
        <dbReference type="EMBL" id="ALF56587.1"/>
    </source>
</evidence>
<dbReference type="OrthoDB" id="487159at2"/>
<accession>A0A0M3V753</accession>
<dbReference type="EMBL" id="CP012036">
    <property type="protein sequence ID" value="ALF56587.1"/>
    <property type="molecule type" value="Genomic_DNA"/>
</dbReference>
<dbReference type="PATRIC" id="fig|224013.5.peg.6802"/>